<dbReference type="Pfam" id="PF13188">
    <property type="entry name" value="PAS_8"/>
    <property type="match status" value="1"/>
</dbReference>
<keyword evidence="3" id="KW-0597">Phosphoprotein</keyword>
<dbReference type="Pfam" id="PF02518">
    <property type="entry name" value="HATPase_c"/>
    <property type="match status" value="1"/>
</dbReference>
<dbReference type="InterPro" id="IPR003661">
    <property type="entry name" value="HisK_dim/P_dom"/>
</dbReference>
<dbReference type="SUPFAM" id="SSF55874">
    <property type="entry name" value="ATPase domain of HSP90 chaperone/DNA topoisomerase II/histidine kinase"/>
    <property type="match status" value="1"/>
</dbReference>
<dbReference type="InterPro" id="IPR036097">
    <property type="entry name" value="HisK_dim/P_sf"/>
</dbReference>
<name>A0A4T1ZXM1_9PSED</name>
<dbReference type="FunFam" id="1.10.287.130:FF:000059">
    <property type="entry name" value="PAS domain-containing sensor histidine kinase"/>
    <property type="match status" value="1"/>
</dbReference>
<feature type="domain" description="PAS" evidence="6">
    <location>
        <begin position="75"/>
        <end position="111"/>
    </location>
</feature>
<evidence type="ECO:0000259" key="6">
    <source>
        <dbReference type="PROSITE" id="PS50112"/>
    </source>
</evidence>
<dbReference type="InterPro" id="IPR004358">
    <property type="entry name" value="Sig_transdc_His_kin-like_C"/>
</dbReference>
<dbReference type="CDD" id="cd00082">
    <property type="entry name" value="HisKA"/>
    <property type="match status" value="1"/>
</dbReference>
<dbReference type="Proteomes" id="UP000307541">
    <property type="component" value="Unassembled WGS sequence"/>
</dbReference>
<dbReference type="PROSITE" id="PS50112">
    <property type="entry name" value="PAS"/>
    <property type="match status" value="1"/>
</dbReference>
<dbReference type="SUPFAM" id="SSF55785">
    <property type="entry name" value="PYP-like sensor domain (PAS domain)"/>
    <property type="match status" value="1"/>
</dbReference>
<dbReference type="Pfam" id="PF00512">
    <property type="entry name" value="HisKA"/>
    <property type="match status" value="1"/>
</dbReference>
<dbReference type="InterPro" id="IPR036890">
    <property type="entry name" value="HATPase_C_sf"/>
</dbReference>
<dbReference type="PRINTS" id="PR00344">
    <property type="entry name" value="BCTRLSENSOR"/>
</dbReference>
<dbReference type="RefSeq" id="WP_136662564.1">
    <property type="nucleotide sequence ID" value="NZ_RFLV01000001.1"/>
</dbReference>
<dbReference type="EC" id="2.7.13.3" evidence="2"/>
<dbReference type="OrthoDB" id="9776727at2"/>
<keyword evidence="8" id="KW-1185">Reference proteome</keyword>
<feature type="region of interest" description="Disordered" evidence="4">
    <location>
        <begin position="1"/>
        <end position="21"/>
    </location>
</feature>
<evidence type="ECO:0000313" key="8">
    <source>
        <dbReference type="Proteomes" id="UP000307541"/>
    </source>
</evidence>
<evidence type="ECO:0000256" key="4">
    <source>
        <dbReference type="SAM" id="MobiDB-lite"/>
    </source>
</evidence>
<dbReference type="InterPro" id="IPR000014">
    <property type="entry name" value="PAS"/>
</dbReference>
<dbReference type="Gene3D" id="3.30.565.10">
    <property type="entry name" value="Histidine kinase-like ATPase, C-terminal domain"/>
    <property type="match status" value="1"/>
</dbReference>
<evidence type="ECO:0000313" key="7">
    <source>
        <dbReference type="EMBL" id="TIH09280.1"/>
    </source>
</evidence>
<feature type="domain" description="Histidine kinase" evidence="5">
    <location>
        <begin position="190"/>
        <end position="395"/>
    </location>
</feature>
<dbReference type="GO" id="GO:0000155">
    <property type="term" value="F:phosphorelay sensor kinase activity"/>
    <property type="evidence" value="ECO:0007669"/>
    <property type="project" value="InterPro"/>
</dbReference>
<accession>A0A4T1ZXM1</accession>
<comment type="catalytic activity">
    <reaction evidence="1">
        <text>ATP + protein L-histidine = ADP + protein N-phospho-L-histidine.</text>
        <dbReference type="EC" id="2.7.13.3"/>
    </reaction>
</comment>
<gene>
    <name evidence="7" type="ORF">D8779_00730</name>
</gene>
<dbReference type="SMART" id="SM00387">
    <property type="entry name" value="HATPase_c"/>
    <property type="match status" value="1"/>
</dbReference>
<dbReference type="EMBL" id="RFLV01000001">
    <property type="protein sequence ID" value="TIH09280.1"/>
    <property type="molecule type" value="Genomic_DNA"/>
</dbReference>
<dbReference type="AlphaFoldDB" id="A0A4T1ZXM1"/>
<proteinExistence type="predicted"/>
<evidence type="ECO:0000256" key="1">
    <source>
        <dbReference type="ARBA" id="ARBA00000085"/>
    </source>
</evidence>
<dbReference type="CDD" id="cd00130">
    <property type="entry name" value="PAS"/>
    <property type="match status" value="1"/>
</dbReference>
<organism evidence="7 8">
    <name type="scientific">Pseudomonas leptonychotis</name>
    <dbReference type="NCBI Taxonomy" id="2448482"/>
    <lineage>
        <taxon>Bacteria</taxon>
        <taxon>Pseudomonadati</taxon>
        <taxon>Pseudomonadota</taxon>
        <taxon>Gammaproteobacteria</taxon>
        <taxon>Pseudomonadales</taxon>
        <taxon>Pseudomonadaceae</taxon>
        <taxon>Pseudomonas</taxon>
    </lineage>
</organism>
<protein>
    <recommendedName>
        <fullName evidence="2">histidine kinase</fullName>
        <ecNumber evidence="2">2.7.13.3</ecNumber>
    </recommendedName>
</protein>
<dbReference type="SMART" id="SM00388">
    <property type="entry name" value="HisKA"/>
    <property type="match status" value="1"/>
</dbReference>
<evidence type="ECO:0000256" key="3">
    <source>
        <dbReference type="ARBA" id="ARBA00022553"/>
    </source>
</evidence>
<dbReference type="Gene3D" id="1.10.287.130">
    <property type="match status" value="1"/>
</dbReference>
<dbReference type="InterPro" id="IPR003594">
    <property type="entry name" value="HATPase_dom"/>
</dbReference>
<evidence type="ECO:0000259" key="5">
    <source>
        <dbReference type="PROSITE" id="PS50109"/>
    </source>
</evidence>
<dbReference type="PANTHER" id="PTHR43065">
    <property type="entry name" value="SENSOR HISTIDINE KINASE"/>
    <property type="match status" value="1"/>
</dbReference>
<evidence type="ECO:0000256" key="2">
    <source>
        <dbReference type="ARBA" id="ARBA00012438"/>
    </source>
</evidence>
<dbReference type="SUPFAM" id="SSF47384">
    <property type="entry name" value="Homodimeric domain of signal transducing histidine kinase"/>
    <property type="match status" value="1"/>
</dbReference>
<comment type="caution">
    <text evidence="7">The sequence shown here is derived from an EMBL/GenBank/DDBJ whole genome shotgun (WGS) entry which is preliminary data.</text>
</comment>
<dbReference type="Gene3D" id="3.30.450.20">
    <property type="entry name" value="PAS domain"/>
    <property type="match status" value="1"/>
</dbReference>
<dbReference type="PROSITE" id="PS50109">
    <property type="entry name" value="HIS_KIN"/>
    <property type="match status" value="1"/>
</dbReference>
<dbReference type="CDD" id="cd00075">
    <property type="entry name" value="HATPase"/>
    <property type="match status" value="1"/>
</dbReference>
<dbReference type="PANTHER" id="PTHR43065:SF29">
    <property type="entry name" value="SENSOR PROTEIN KINASE FLES"/>
    <property type="match status" value="1"/>
</dbReference>
<dbReference type="InterPro" id="IPR035965">
    <property type="entry name" value="PAS-like_dom_sf"/>
</dbReference>
<dbReference type="InterPro" id="IPR005467">
    <property type="entry name" value="His_kinase_dom"/>
</dbReference>
<sequence>MNANVQRPEHPEDSTAPVEQASRAGLEQAFALFNQMSTQLSASYTMLEERVSDLKGQLALVSAQRMQELAEKERLANRLQSLLDLLPGGVIVIDGQGVVREANPVARNLLGQPLVGMLWRQVIARNFAPREDDGHEISLKDGRRLSIATRSLHAEPGQLVLLTDLTETRRLQDQLSRHERLSALGRMVASLAHQIRTPLSAALLYASHLTEQVLPVEQQQRFAGRLKERLHELEHQVRDMLIFARGELPLPDRLAPMALFDALRSAAEPHVLDMQVRWQCDSRTGELLCNRDTLVGTVLNLIENAIQAGGREARLKIHLYQRGETVRLCVSDNGPGIDSATLARLGEPFFTTKTTGTGLGLVVVKAVARAHQGDVQLRSRPGRGTCAILTLPLLGATHPLIQE</sequence>
<reference evidence="7 8" key="1">
    <citation type="submission" date="2018-10" db="EMBL/GenBank/DDBJ databases">
        <title>Pseudomonas leptonychotis sp. nov., isolated from Weddell seals in Antarctica.</title>
        <authorList>
            <person name="Novakova D."/>
            <person name="Svec P."/>
            <person name="Kralova S."/>
            <person name="Kristofova L."/>
            <person name="Zeman M."/>
            <person name="Pantucek R."/>
            <person name="Maslanova I."/>
            <person name="Sedlacek I."/>
        </authorList>
    </citation>
    <scope>NUCLEOTIDE SEQUENCE [LARGE SCALE GENOMIC DNA]</scope>
    <source>
        <strain evidence="7 8">CCM 8849</strain>
    </source>
</reference>
<dbReference type="SMART" id="SM00091">
    <property type="entry name" value="PAS"/>
    <property type="match status" value="1"/>
</dbReference>